<reference evidence="1 2" key="1">
    <citation type="submission" date="2008-08" db="EMBL/GenBank/DDBJ databases">
        <authorList>
            <person name="Madupu R."/>
            <person name="Durkin A.S."/>
            <person name="Torralba M."/>
            <person name="Methe B."/>
            <person name="Sutton G.G."/>
            <person name="Strausberg R.L."/>
            <person name="Nelson K.E."/>
        </authorList>
    </citation>
    <scope>NUCLEOTIDE SEQUENCE [LARGE SCALE GENOMIC DNA]</scope>
    <source>
        <strain evidence="1 2">RM3267</strain>
    </source>
</reference>
<keyword evidence="2" id="KW-1185">Reference proteome</keyword>
<proteinExistence type="predicted"/>
<dbReference type="Proteomes" id="UP000003082">
    <property type="component" value="Unassembled WGS sequence"/>
</dbReference>
<protein>
    <submittedName>
        <fullName evidence="1">Uncharacterized protein</fullName>
    </submittedName>
</protein>
<accession>B9D5S2</accession>
<comment type="caution">
    <text evidence="1">The sequence shown here is derived from an EMBL/GenBank/DDBJ whole genome shotgun (WGS) entry which is preliminary data.</text>
</comment>
<gene>
    <name evidence="1" type="ORF">CAMRE0001_3300</name>
</gene>
<evidence type="ECO:0000313" key="2">
    <source>
        <dbReference type="Proteomes" id="UP000003082"/>
    </source>
</evidence>
<dbReference type="EMBL" id="ACFU01000044">
    <property type="protein sequence ID" value="EEF12657.1"/>
    <property type="molecule type" value="Genomic_DNA"/>
</dbReference>
<dbReference type="AlphaFoldDB" id="B9D5S2"/>
<dbReference type="STRING" id="553218.CAMRE0001_3300"/>
<organism evidence="1 2">
    <name type="scientific">Campylobacter rectus RM3267</name>
    <dbReference type="NCBI Taxonomy" id="553218"/>
    <lineage>
        <taxon>Bacteria</taxon>
        <taxon>Pseudomonadati</taxon>
        <taxon>Campylobacterota</taxon>
        <taxon>Epsilonproteobacteria</taxon>
        <taxon>Campylobacterales</taxon>
        <taxon>Campylobacteraceae</taxon>
        <taxon>Campylobacter</taxon>
    </lineage>
</organism>
<sequence>MGIGPSNLSFGRQVLLCKFNDARGKMNFLANLTTARLQTSF</sequence>
<name>B9D5S2_CAMRE</name>
<evidence type="ECO:0000313" key="1">
    <source>
        <dbReference type="EMBL" id="EEF12657.1"/>
    </source>
</evidence>